<dbReference type="Proteomes" id="UP000599074">
    <property type="component" value="Unassembled WGS sequence"/>
</dbReference>
<sequence>MAELRFIETVAERARVAEDQAASLTEATLRTLTERITAGEADDLPARLPDQFRPLLIKFTEPAQGFPYEEFIARVAQRAGVEHDIAERGVRAVLQTMHPLVGDREFDEVMAQLPHQFRELVQTAPQQPAPRRR</sequence>
<reference evidence="1" key="1">
    <citation type="submission" date="2021-01" db="EMBL/GenBank/DDBJ databases">
        <title>Whole genome shotgun sequence of Planosporangium mesophilum NBRC 109066.</title>
        <authorList>
            <person name="Komaki H."/>
            <person name="Tamura T."/>
        </authorList>
    </citation>
    <scope>NUCLEOTIDE SEQUENCE</scope>
    <source>
        <strain evidence="1">NBRC 109066</strain>
    </source>
</reference>
<dbReference type="InterPro" id="IPR018727">
    <property type="entry name" value="DUF2267"/>
</dbReference>
<evidence type="ECO:0000313" key="1">
    <source>
        <dbReference type="EMBL" id="GII25662.1"/>
    </source>
</evidence>
<evidence type="ECO:0000313" key="2">
    <source>
        <dbReference type="Proteomes" id="UP000599074"/>
    </source>
</evidence>
<dbReference type="AlphaFoldDB" id="A0A8J3TIA7"/>
<keyword evidence="2" id="KW-1185">Reference proteome</keyword>
<dbReference type="RefSeq" id="WP_168118173.1">
    <property type="nucleotide sequence ID" value="NZ_BOON01000055.1"/>
</dbReference>
<accession>A0A8J3TIA7</accession>
<dbReference type="InterPro" id="IPR038282">
    <property type="entry name" value="DUF2267_sf"/>
</dbReference>
<name>A0A8J3TIA7_9ACTN</name>
<comment type="caution">
    <text evidence="1">The sequence shown here is derived from an EMBL/GenBank/DDBJ whole genome shotgun (WGS) entry which is preliminary data.</text>
</comment>
<protein>
    <recommendedName>
        <fullName evidence="3">DUF2267 domain-containing protein</fullName>
    </recommendedName>
</protein>
<evidence type="ECO:0008006" key="3">
    <source>
        <dbReference type="Google" id="ProtNLM"/>
    </source>
</evidence>
<gene>
    <name evidence="1" type="ORF">Pme01_52590</name>
</gene>
<dbReference type="Pfam" id="PF10025">
    <property type="entry name" value="DUF2267"/>
    <property type="match status" value="1"/>
</dbReference>
<dbReference type="Gene3D" id="1.10.490.110">
    <property type="entry name" value="Uncharacterized conserved protein DUF2267"/>
    <property type="match status" value="1"/>
</dbReference>
<organism evidence="1 2">
    <name type="scientific">Planosporangium mesophilum</name>
    <dbReference type="NCBI Taxonomy" id="689768"/>
    <lineage>
        <taxon>Bacteria</taxon>
        <taxon>Bacillati</taxon>
        <taxon>Actinomycetota</taxon>
        <taxon>Actinomycetes</taxon>
        <taxon>Micromonosporales</taxon>
        <taxon>Micromonosporaceae</taxon>
        <taxon>Planosporangium</taxon>
    </lineage>
</organism>
<dbReference type="EMBL" id="BOON01000055">
    <property type="protein sequence ID" value="GII25662.1"/>
    <property type="molecule type" value="Genomic_DNA"/>
</dbReference>
<proteinExistence type="predicted"/>